<name>A0ABV3THG7_9RHOB</name>
<dbReference type="EMBL" id="JBFRYC010000002">
    <property type="protein sequence ID" value="MEX1661028.1"/>
    <property type="molecule type" value="Genomic_DNA"/>
</dbReference>
<evidence type="ECO:0000259" key="1">
    <source>
        <dbReference type="Pfam" id="PF00126"/>
    </source>
</evidence>
<evidence type="ECO:0000313" key="2">
    <source>
        <dbReference type="EMBL" id="MEX1661028.1"/>
    </source>
</evidence>
<dbReference type="Gene3D" id="1.10.10.10">
    <property type="entry name" value="Winged helix-like DNA-binding domain superfamily/Winged helix DNA-binding domain"/>
    <property type="match status" value="1"/>
</dbReference>
<feature type="domain" description="HTH lysR-type" evidence="1">
    <location>
        <begin position="23"/>
        <end position="83"/>
    </location>
</feature>
<evidence type="ECO:0000313" key="3">
    <source>
        <dbReference type="Proteomes" id="UP001557465"/>
    </source>
</evidence>
<gene>
    <name evidence="2" type="ORF">AB4874_05100</name>
</gene>
<dbReference type="PANTHER" id="PTHR30432:SF1">
    <property type="entry name" value="DNA-BINDING TRANSCRIPTIONAL DUAL REGULATOR MODE"/>
    <property type="match status" value="1"/>
</dbReference>
<comment type="caution">
    <text evidence="2">The sequence shown here is derived from an EMBL/GenBank/DDBJ whole genome shotgun (WGS) entry which is preliminary data.</text>
</comment>
<dbReference type="SUPFAM" id="SSF46785">
    <property type="entry name" value="Winged helix' DNA-binding domain"/>
    <property type="match status" value="1"/>
</dbReference>
<dbReference type="InterPro" id="IPR036390">
    <property type="entry name" value="WH_DNA-bd_sf"/>
</dbReference>
<dbReference type="InterPro" id="IPR000847">
    <property type="entry name" value="LysR_HTH_N"/>
</dbReference>
<reference evidence="2 3" key="1">
    <citation type="journal article" date="2011" name="Int. J. Syst. Evol. Microbiol.">
        <title>Zhongshania antarctica gen. nov., sp. nov. and Zhongshania guokunii sp. nov., gammaproteobacteria respectively isolated from coastal attached (fast) ice and surface seawater of the Antarctic.</title>
        <authorList>
            <person name="Li H.J."/>
            <person name="Zhang X.Y."/>
            <person name="Chen C.X."/>
            <person name="Zhang Y.J."/>
            <person name="Gao Z.M."/>
            <person name="Yu Y."/>
            <person name="Chen X.L."/>
            <person name="Chen B."/>
            <person name="Zhang Y.Z."/>
        </authorList>
    </citation>
    <scope>NUCLEOTIDE SEQUENCE [LARGE SCALE GENOMIC DNA]</scope>
    <source>
        <strain evidence="2 3">15-R06ZXC-3</strain>
    </source>
</reference>
<protein>
    <submittedName>
        <fullName evidence="2">Winged helix-turn-helix domain-containing protein</fullName>
    </submittedName>
</protein>
<dbReference type="PANTHER" id="PTHR30432">
    <property type="entry name" value="TRANSCRIPTIONAL REGULATOR MODE"/>
    <property type="match status" value="1"/>
</dbReference>
<dbReference type="InterPro" id="IPR051815">
    <property type="entry name" value="Molybdate_resp_trans_reg"/>
</dbReference>
<dbReference type="Pfam" id="PF00126">
    <property type="entry name" value="HTH_1"/>
    <property type="match status" value="1"/>
</dbReference>
<proteinExistence type="predicted"/>
<keyword evidence="3" id="KW-1185">Reference proteome</keyword>
<dbReference type="RefSeq" id="WP_368391175.1">
    <property type="nucleotide sequence ID" value="NZ_JBFRYC010000002.1"/>
</dbReference>
<organism evidence="2 3">
    <name type="scientific">Thioclava arctica</name>
    <dbReference type="NCBI Taxonomy" id="3238301"/>
    <lineage>
        <taxon>Bacteria</taxon>
        <taxon>Pseudomonadati</taxon>
        <taxon>Pseudomonadota</taxon>
        <taxon>Alphaproteobacteria</taxon>
        <taxon>Rhodobacterales</taxon>
        <taxon>Paracoccaceae</taxon>
        <taxon>Thioclava</taxon>
    </lineage>
</organism>
<sequence>MELTRLMLRLYFGDAMLGPGKARLLEAIASEGSISAAGRAMGMSYKRAWSLVETMNGAFRAPLVESVRGGPQGGGAALTETGEAVLTAYRALEAKVTQTGAAEIATLGALVAPPQP</sequence>
<dbReference type="InterPro" id="IPR036388">
    <property type="entry name" value="WH-like_DNA-bd_sf"/>
</dbReference>
<accession>A0ABV3THG7</accession>
<dbReference type="Proteomes" id="UP001557465">
    <property type="component" value="Unassembled WGS sequence"/>
</dbReference>